<organism evidence="1 2">
    <name type="scientific">Desulfotalea psychrophila</name>
    <dbReference type="NCBI Taxonomy" id="84980"/>
    <lineage>
        <taxon>Bacteria</taxon>
        <taxon>Pseudomonadati</taxon>
        <taxon>Thermodesulfobacteriota</taxon>
        <taxon>Desulfobulbia</taxon>
        <taxon>Desulfobulbales</taxon>
        <taxon>Desulfocapsaceae</taxon>
        <taxon>Desulfotalea</taxon>
    </lineage>
</organism>
<proteinExistence type="predicted"/>
<reference evidence="1 2" key="1">
    <citation type="submission" date="2021-02" db="EMBL/GenBank/DDBJ databases">
        <title>Activity-based single-cell genomes from oceanic crustal fluid captures similar information to metagenomic and metatranscriptomic surveys with orders of magnitude less sampling.</title>
        <authorList>
            <person name="D'Angelo T.S."/>
            <person name="Orcutt B.N."/>
        </authorList>
    </citation>
    <scope>NUCLEOTIDE SEQUENCE [LARGE SCALE GENOMIC DNA]</scope>
    <source>
        <strain evidence="1">AH-315-G02</strain>
    </source>
</reference>
<comment type="caution">
    <text evidence="1">The sequence shown here is derived from an EMBL/GenBank/DDBJ whole genome shotgun (WGS) entry which is preliminary data.</text>
</comment>
<keyword evidence="2" id="KW-1185">Reference proteome</keyword>
<dbReference type="EMBL" id="JAFITO010000015">
    <property type="protein sequence ID" value="MBN4068420.1"/>
    <property type="molecule type" value="Genomic_DNA"/>
</dbReference>
<name>A0ABS3ATI2_9BACT</name>
<sequence>MAKSKDTETSQNAPEIMVGLSGCKAYGAKDLCPVAWCRKARGDWCKDKKGQMCRWGNV</sequence>
<protein>
    <submittedName>
        <fullName evidence="1">Uncharacterized protein</fullName>
    </submittedName>
</protein>
<dbReference type="Proteomes" id="UP000717534">
    <property type="component" value="Unassembled WGS sequence"/>
</dbReference>
<evidence type="ECO:0000313" key="1">
    <source>
        <dbReference type="EMBL" id="MBN4068420.1"/>
    </source>
</evidence>
<evidence type="ECO:0000313" key="2">
    <source>
        <dbReference type="Proteomes" id="UP000717534"/>
    </source>
</evidence>
<accession>A0ABS3ATI2</accession>
<gene>
    <name evidence="1" type="ORF">JYU06_02700</name>
</gene>